<gene>
    <name evidence="1" type="ORF">C7I85_29480</name>
</gene>
<dbReference type="EMBL" id="PXYL01000038">
    <property type="protein sequence ID" value="PSJ51435.1"/>
    <property type="molecule type" value="Genomic_DNA"/>
</dbReference>
<dbReference type="PANTHER" id="PTHR33415">
    <property type="entry name" value="PROTEIN EMBRYO DEFECTIVE 514"/>
    <property type="match status" value="1"/>
</dbReference>
<dbReference type="PANTHER" id="PTHR33415:SF12">
    <property type="entry name" value="PROTEIN EMBRYO DEFECTIVE 514"/>
    <property type="match status" value="1"/>
</dbReference>
<name>A0A2P7RMN0_9HYPH</name>
<reference evidence="1 2" key="1">
    <citation type="submission" date="2018-03" db="EMBL/GenBank/DDBJ databases">
        <title>The draft genome of Mesorhizobium soli JCM 19897.</title>
        <authorList>
            <person name="Li L."/>
            <person name="Liu L."/>
            <person name="Liang L."/>
            <person name="Wang T."/>
            <person name="Zhang X."/>
        </authorList>
    </citation>
    <scope>NUCLEOTIDE SEQUENCE [LARGE SCALE GENOMIC DNA]</scope>
    <source>
        <strain evidence="1 2">JCM 19897</strain>
    </source>
</reference>
<sequence length="99" mass="10852">MAAKKPVTLGPKHFEKKGDAVAYLKAMLHRYDVGDRVNAADAVVLEAALARHPEADQKIGAGVKSFSVRSADFGSKCFWVNRTDGTTMRFSHTACIWKT</sequence>
<evidence type="ECO:0000313" key="2">
    <source>
        <dbReference type="Proteomes" id="UP000240653"/>
    </source>
</evidence>
<proteinExistence type="predicted"/>
<comment type="caution">
    <text evidence="1">The sequence shown here is derived from an EMBL/GenBank/DDBJ whole genome shotgun (WGS) entry which is preliminary data.</text>
</comment>
<dbReference type="InterPro" id="IPR044673">
    <property type="entry name" value="DCL-like"/>
</dbReference>
<dbReference type="RefSeq" id="WP_106727554.1">
    <property type="nucleotide sequence ID" value="NZ_PXYL01000038.1"/>
</dbReference>
<dbReference type="OrthoDB" id="892817at2"/>
<keyword evidence="2" id="KW-1185">Reference proteome</keyword>
<protein>
    <submittedName>
        <fullName evidence="1">DUF3223 domain-containing protein</fullName>
    </submittedName>
</protein>
<dbReference type="AlphaFoldDB" id="A0A2P7RMN0"/>
<dbReference type="Gene3D" id="3.10.450.40">
    <property type="match status" value="1"/>
</dbReference>
<organism evidence="1 2">
    <name type="scientific">Pseudaminobacter soli</name>
    <name type="common">ex Li et al. 2025</name>
    <dbReference type="NCBI Taxonomy" id="1295366"/>
    <lineage>
        <taxon>Bacteria</taxon>
        <taxon>Pseudomonadati</taxon>
        <taxon>Pseudomonadota</taxon>
        <taxon>Alphaproteobacteria</taxon>
        <taxon>Hyphomicrobiales</taxon>
        <taxon>Phyllobacteriaceae</taxon>
        <taxon>Pseudaminobacter</taxon>
    </lineage>
</organism>
<dbReference type="Proteomes" id="UP000240653">
    <property type="component" value="Unassembled WGS sequence"/>
</dbReference>
<accession>A0A2P7RMN0</accession>
<dbReference type="Pfam" id="PF11523">
    <property type="entry name" value="DUF3223"/>
    <property type="match status" value="1"/>
</dbReference>
<evidence type="ECO:0000313" key="1">
    <source>
        <dbReference type="EMBL" id="PSJ51435.1"/>
    </source>
</evidence>